<accession>A0A6G0Z1H9</accession>
<keyword evidence="1" id="KW-0472">Membrane</keyword>
<evidence type="ECO:0000313" key="2">
    <source>
        <dbReference type="EMBL" id="KAF0764188.1"/>
    </source>
</evidence>
<name>A0A6G0Z1H9_APHCR</name>
<evidence type="ECO:0000313" key="3">
    <source>
        <dbReference type="Proteomes" id="UP000478052"/>
    </source>
</evidence>
<feature type="transmembrane region" description="Helical" evidence="1">
    <location>
        <begin position="26"/>
        <end position="48"/>
    </location>
</feature>
<comment type="caution">
    <text evidence="2">The sequence shown here is derived from an EMBL/GenBank/DDBJ whole genome shotgun (WGS) entry which is preliminary data.</text>
</comment>
<gene>
    <name evidence="2" type="ORF">FWK35_00005385</name>
</gene>
<reference evidence="2 3" key="1">
    <citation type="submission" date="2019-08" db="EMBL/GenBank/DDBJ databases">
        <title>Whole genome of Aphis craccivora.</title>
        <authorList>
            <person name="Voronova N.V."/>
            <person name="Shulinski R.S."/>
            <person name="Bandarenka Y.V."/>
            <person name="Zhorov D.G."/>
            <person name="Warner D."/>
        </authorList>
    </citation>
    <scope>NUCLEOTIDE SEQUENCE [LARGE SCALE GENOMIC DNA]</scope>
    <source>
        <strain evidence="2">180601</strain>
        <tissue evidence="2">Whole Body</tissue>
    </source>
</reference>
<protein>
    <submittedName>
        <fullName evidence="2">Uncharacterized protein</fullName>
    </submittedName>
</protein>
<keyword evidence="1" id="KW-1133">Transmembrane helix</keyword>
<evidence type="ECO:0000256" key="1">
    <source>
        <dbReference type="SAM" id="Phobius"/>
    </source>
</evidence>
<keyword evidence="1" id="KW-0812">Transmembrane</keyword>
<sequence>MTVANRKASLLTNKAFPTSKASTLNAMTLSMAIFIIMAAIMGPILLCLPDSVKSLPDLNDIPKLREPSCSGDADTTKSASGRTLILSARDCTYLHILSAITSPNADSSVYDLAEPSTRTDDSSVEAISSACPSFFAISIMSPISKLFFFISLFIYVTSFSMTQLDTSR</sequence>
<organism evidence="2 3">
    <name type="scientific">Aphis craccivora</name>
    <name type="common">Cowpea aphid</name>
    <dbReference type="NCBI Taxonomy" id="307492"/>
    <lineage>
        <taxon>Eukaryota</taxon>
        <taxon>Metazoa</taxon>
        <taxon>Ecdysozoa</taxon>
        <taxon>Arthropoda</taxon>
        <taxon>Hexapoda</taxon>
        <taxon>Insecta</taxon>
        <taxon>Pterygota</taxon>
        <taxon>Neoptera</taxon>
        <taxon>Paraneoptera</taxon>
        <taxon>Hemiptera</taxon>
        <taxon>Sternorrhyncha</taxon>
        <taxon>Aphidomorpha</taxon>
        <taxon>Aphidoidea</taxon>
        <taxon>Aphididae</taxon>
        <taxon>Aphidini</taxon>
        <taxon>Aphis</taxon>
        <taxon>Aphis</taxon>
    </lineage>
</organism>
<feature type="non-terminal residue" evidence="2">
    <location>
        <position position="168"/>
    </location>
</feature>
<dbReference type="Proteomes" id="UP000478052">
    <property type="component" value="Unassembled WGS sequence"/>
</dbReference>
<keyword evidence="3" id="KW-1185">Reference proteome</keyword>
<proteinExistence type="predicted"/>
<dbReference type="EMBL" id="VUJU01001702">
    <property type="protein sequence ID" value="KAF0764188.1"/>
    <property type="molecule type" value="Genomic_DNA"/>
</dbReference>
<dbReference type="AlphaFoldDB" id="A0A6G0Z1H9"/>